<feature type="transmembrane region" description="Helical" evidence="9">
    <location>
        <begin position="9"/>
        <end position="28"/>
    </location>
</feature>
<dbReference type="Gene3D" id="1.20.1560.10">
    <property type="entry name" value="ABC transporter type 1, transmembrane domain"/>
    <property type="match status" value="1"/>
</dbReference>
<evidence type="ECO:0000256" key="3">
    <source>
        <dbReference type="ARBA" id="ARBA00022475"/>
    </source>
</evidence>
<proteinExistence type="predicted"/>
<evidence type="ECO:0000256" key="1">
    <source>
        <dbReference type="ARBA" id="ARBA00004651"/>
    </source>
</evidence>
<evidence type="ECO:0000259" key="11">
    <source>
        <dbReference type="PROSITE" id="PS50929"/>
    </source>
</evidence>
<evidence type="ECO:0000313" key="12">
    <source>
        <dbReference type="EMBL" id="OGG55034.1"/>
    </source>
</evidence>
<evidence type="ECO:0008006" key="14">
    <source>
        <dbReference type="Google" id="ProtNLM"/>
    </source>
</evidence>
<sequence>MIPVWDKAILALLGMIIVSTLSVVGPWLSKFLIDDAFPNQDWGLLHRIFFALIALTVINRIVGTMGYLLNVYIDVRVGLTMKTHFYHHLQRLSMTFHESRPVGEHMYRANADIDSVMGMVTDILPATIRAVYDFLLILAFTTWLDWRVTVVILIYAFPYAMIAQKIATIQRRLERRTRERWQARDAGLQEGVAGVAVVQTFGRRRHEVKRYARLTIEGYKASMRQFYVRVIEGQVTGGGGFLPWVKNQLIRVYFFHKVIVGELSYGSVFPIQSYMNRLTNPVQQLINYFQQVRVAMVPAERILETLDVTPAVTDRPGARPMPPIRGEVVFEDIHFSYEDGTPVLKGVSFSARPGQKIGIVGHSGSGKSTVVNLLLRLYDPSAGRILVDGHDLRDVRLSTYQEQVGLVLQETHLINGTVKENLLFGKPRASEEEILKATHMADLHHFAASQEEGYDTDLGEGVKLSVGQKQQIGIARALIRNPAILLLDEPTSSLDTATEQRLVQTLNRAKQGRTTFVVSHRISTVVDADLILVMSDGRIVEQGKHEDLLKRRGVYYNLYSLYFGLREEEPEPEPEEDRKRKVA</sequence>
<dbReference type="PANTHER" id="PTHR24221:SF654">
    <property type="entry name" value="ATP-BINDING CASSETTE SUB-FAMILY B MEMBER 6"/>
    <property type="match status" value="1"/>
</dbReference>
<keyword evidence="5" id="KW-0547">Nucleotide-binding</keyword>
<evidence type="ECO:0000256" key="9">
    <source>
        <dbReference type="SAM" id="Phobius"/>
    </source>
</evidence>
<keyword evidence="2" id="KW-0813">Transport</keyword>
<keyword evidence="3" id="KW-1003">Cell membrane</keyword>
<dbReference type="SMART" id="SM00382">
    <property type="entry name" value="AAA"/>
    <property type="match status" value="1"/>
</dbReference>
<dbReference type="InterPro" id="IPR003593">
    <property type="entry name" value="AAA+_ATPase"/>
</dbReference>
<evidence type="ECO:0000259" key="10">
    <source>
        <dbReference type="PROSITE" id="PS50893"/>
    </source>
</evidence>
<feature type="transmembrane region" description="Helical" evidence="9">
    <location>
        <begin position="48"/>
        <end position="73"/>
    </location>
</feature>
<dbReference type="InterPro" id="IPR027417">
    <property type="entry name" value="P-loop_NTPase"/>
</dbReference>
<keyword evidence="7 9" id="KW-1133">Transmembrane helix</keyword>
<dbReference type="EMBL" id="MFKF01000089">
    <property type="protein sequence ID" value="OGG55034.1"/>
    <property type="molecule type" value="Genomic_DNA"/>
</dbReference>
<dbReference type="InterPro" id="IPR036640">
    <property type="entry name" value="ABC1_TM_sf"/>
</dbReference>
<gene>
    <name evidence="12" type="ORF">A3F84_12965</name>
</gene>
<dbReference type="Pfam" id="PF00664">
    <property type="entry name" value="ABC_membrane"/>
    <property type="match status" value="1"/>
</dbReference>
<keyword evidence="4 9" id="KW-0812">Transmembrane</keyword>
<evidence type="ECO:0000256" key="6">
    <source>
        <dbReference type="ARBA" id="ARBA00022840"/>
    </source>
</evidence>
<dbReference type="PANTHER" id="PTHR24221">
    <property type="entry name" value="ATP-BINDING CASSETTE SUB-FAMILY B"/>
    <property type="match status" value="1"/>
</dbReference>
<evidence type="ECO:0000256" key="5">
    <source>
        <dbReference type="ARBA" id="ARBA00022741"/>
    </source>
</evidence>
<dbReference type="InterPro" id="IPR003439">
    <property type="entry name" value="ABC_transporter-like_ATP-bd"/>
</dbReference>
<feature type="domain" description="ABC transporter" evidence="10">
    <location>
        <begin position="328"/>
        <end position="561"/>
    </location>
</feature>
<dbReference type="FunFam" id="3.40.50.300:FF:000221">
    <property type="entry name" value="Multidrug ABC transporter ATP-binding protein"/>
    <property type="match status" value="1"/>
</dbReference>
<dbReference type="GO" id="GO:0005886">
    <property type="term" value="C:plasma membrane"/>
    <property type="evidence" value="ECO:0007669"/>
    <property type="project" value="UniProtKB-SubCell"/>
</dbReference>
<dbReference type="PROSITE" id="PS50893">
    <property type="entry name" value="ABC_TRANSPORTER_2"/>
    <property type="match status" value="1"/>
</dbReference>
<dbReference type="SUPFAM" id="SSF90123">
    <property type="entry name" value="ABC transporter transmembrane region"/>
    <property type="match status" value="1"/>
</dbReference>
<dbReference type="InterPro" id="IPR039421">
    <property type="entry name" value="Type_1_exporter"/>
</dbReference>
<organism evidence="12 13">
    <name type="scientific">Handelsmanbacteria sp. (strain RIFCSPLOWO2_12_FULL_64_10)</name>
    <dbReference type="NCBI Taxonomy" id="1817868"/>
    <lineage>
        <taxon>Bacteria</taxon>
        <taxon>Candidatus Handelsmaniibacteriota</taxon>
    </lineage>
</organism>
<dbReference type="PROSITE" id="PS50929">
    <property type="entry name" value="ABC_TM1F"/>
    <property type="match status" value="1"/>
</dbReference>
<name>A0A1F6D0R4_HANXR</name>
<dbReference type="GO" id="GO:0140359">
    <property type="term" value="F:ABC-type transporter activity"/>
    <property type="evidence" value="ECO:0007669"/>
    <property type="project" value="InterPro"/>
</dbReference>
<evidence type="ECO:0000256" key="4">
    <source>
        <dbReference type="ARBA" id="ARBA00022692"/>
    </source>
</evidence>
<evidence type="ECO:0000256" key="8">
    <source>
        <dbReference type="ARBA" id="ARBA00023136"/>
    </source>
</evidence>
<dbReference type="GO" id="GO:0005524">
    <property type="term" value="F:ATP binding"/>
    <property type="evidence" value="ECO:0007669"/>
    <property type="project" value="UniProtKB-KW"/>
</dbReference>
<protein>
    <recommendedName>
        <fullName evidence="14">ABC transporter ATP-binding protein</fullName>
    </recommendedName>
</protein>
<dbReference type="Pfam" id="PF00005">
    <property type="entry name" value="ABC_tran"/>
    <property type="match status" value="1"/>
</dbReference>
<evidence type="ECO:0000256" key="7">
    <source>
        <dbReference type="ARBA" id="ARBA00022989"/>
    </source>
</evidence>
<dbReference type="Gene3D" id="3.40.50.300">
    <property type="entry name" value="P-loop containing nucleotide triphosphate hydrolases"/>
    <property type="match status" value="1"/>
</dbReference>
<dbReference type="CDD" id="cd07346">
    <property type="entry name" value="ABC_6TM_exporters"/>
    <property type="match status" value="1"/>
</dbReference>
<keyword evidence="6" id="KW-0067">ATP-binding</keyword>
<dbReference type="GO" id="GO:0016887">
    <property type="term" value="F:ATP hydrolysis activity"/>
    <property type="evidence" value="ECO:0007669"/>
    <property type="project" value="InterPro"/>
</dbReference>
<comment type="subcellular location">
    <subcellularLocation>
        <location evidence="1">Cell membrane</location>
        <topology evidence="1">Multi-pass membrane protein</topology>
    </subcellularLocation>
</comment>
<dbReference type="Proteomes" id="UP000178606">
    <property type="component" value="Unassembled WGS sequence"/>
</dbReference>
<feature type="domain" description="ABC transmembrane type-1" evidence="11">
    <location>
        <begin position="9"/>
        <end position="292"/>
    </location>
</feature>
<dbReference type="InterPro" id="IPR011527">
    <property type="entry name" value="ABC1_TM_dom"/>
</dbReference>
<comment type="caution">
    <text evidence="12">The sequence shown here is derived from an EMBL/GenBank/DDBJ whole genome shotgun (WGS) entry which is preliminary data.</text>
</comment>
<accession>A0A1F6D0R4</accession>
<dbReference type="SUPFAM" id="SSF52540">
    <property type="entry name" value="P-loop containing nucleoside triphosphate hydrolases"/>
    <property type="match status" value="1"/>
</dbReference>
<dbReference type="AlphaFoldDB" id="A0A1F6D0R4"/>
<evidence type="ECO:0000256" key="2">
    <source>
        <dbReference type="ARBA" id="ARBA00022448"/>
    </source>
</evidence>
<evidence type="ECO:0000313" key="13">
    <source>
        <dbReference type="Proteomes" id="UP000178606"/>
    </source>
</evidence>
<keyword evidence="8 9" id="KW-0472">Membrane</keyword>
<reference evidence="12 13" key="1">
    <citation type="journal article" date="2016" name="Nat. Commun.">
        <title>Thousands of microbial genomes shed light on interconnected biogeochemical processes in an aquifer system.</title>
        <authorList>
            <person name="Anantharaman K."/>
            <person name="Brown C.T."/>
            <person name="Hug L.A."/>
            <person name="Sharon I."/>
            <person name="Castelle C.J."/>
            <person name="Probst A.J."/>
            <person name="Thomas B.C."/>
            <person name="Singh A."/>
            <person name="Wilkins M.J."/>
            <person name="Karaoz U."/>
            <person name="Brodie E.L."/>
            <person name="Williams K.H."/>
            <person name="Hubbard S.S."/>
            <person name="Banfield J.F."/>
        </authorList>
    </citation>
    <scope>NUCLEOTIDE SEQUENCE [LARGE SCALE GENOMIC DNA]</scope>
    <source>
        <strain evidence="13">RIFCSPLOWO2_12_FULL_64_10</strain>
    </source>
</reference>